<dbReference type="PANTHER" id="PTHR24027:SF438">
    <property type="entry name" value="CADHERIN 23"/>
    <property type="match status" value="1"/>
</dbReference>
<dbReference type="GO" id="GO:0045296">
    <property type="term" value="F:cadherin binding"/>
    <property type="evidence" value="ECO:0007669"/>
    <property type="project" value="TreeGrafter"/>
</dbReference>
<dbReference type="GO" id="GO:0048589">
    <property type="term" value="P:developmental growth"/>
    <property type="evidence" value="ECO:0007669"/>
    <property type="project" value="UniProtKB-ARBA"/>
</dbReference>
<dbReference type="AlphaFoldDB" id="A0A8S3XTX4"/>
<evidence type="ECO:0000256" key="1">
    <source>
        <dbReference type="ARBA" id="ARBA00004251"/>
    </source>
</evidence>
<proteinExistence type="predicted"/>
<evidence type="ECO:0000256" key="12">
    <source>
        <dbReference type="SAM" id="Phobius"/>
    </source>
</evidence>
<evidence type="ECO:0000256" key="2">
    <source>
        <dbReference type="ARBA" id="ARBA00022536"/>
    </source>
</evidence>
<dbReference type="GO" id="GO:0030154">
    <property type="term" value="P:cell differentiation"/>
    <property type="evidence" value="ECO:0007669"/>
    <property type="project" value="UniProtKB-ARBA"/>
</dbReference>
<evidence type="ECO:0000256" key="5">
    <source>
        <dbReference type="ARBA" id="ARBA00022837"/>
    </source>
</evidence>
<keyword evidence="9" id="KW-1015">Disulfide bond</keyword>
<evidence type="ECO:0000256" key="10">
    <source>
        <dbReference type="ARBA" id="ARBA00023180"/>
    </source>
</evidence>
<evidence type="ECO:0000259" key="13">
    <source>
        <dbReference type="PROSITE" id="PS50268"/>
    </source>
</evidence>
<feature type="domain" description="Cadherin" evidence="13">
    <location>
        <begin position="103"/>
        <end position="219"/>
    </location>
</feature>
<keyword evidence="15" id="KW-1185">Reference proteome</keyword>
<dbReference type="SMART" id="SM00112">
    <property type="entry name" value="CA"/>
    <property type="match status" value="2"/>
</dbReference>
<keyword evidence="7 12" id="KW-1133">Transmembrane helix</keyword>
<organism evidence="14 15">
    <name type="scientific">Parnassius apollo</name>
    <name type="common">Apollo butterfly</name>
    <name type="synonym">Papilio apollo</name>
    <dbReference type="NCBI Taxonomy" id="110799"/>
    <lineage>
        <taxon>Eukaryota</taxon>
        <taxon>Metazoa</taxon>
        <taxon>Ecdysozoa</taxon>
        <taxon>Arthropoda</taxon>
        <taxon>Hexapoda</taxon>
        <taxon>Insecta</taxon>
        <taxon>Pterygota</taxon>
        <taxon>Neoptera</taxon>
        <taxon>Endopterygota</taxon>
        <taxon>Lepidoptera</taxon>
        <taxon>Glossata</taxon>
        <taxon>Ditrysia</taxon>
        <taxon>Papilionoidea</taxon>
        <taxon>Papilionidae</taxon>
        <taxon>Parnassiinae</taxon>
        <taxon>Parnassini</taxon>
        <taxon>Parnassius</taxon>
        <taxon>Parnassius</taxon>
    </lineage>
</organism>
<dbReference type="GO" id="GO:0048513">
    <property type="term" value="P:animal organ development"/>
    <property type="evidence" value="ECO:0007669"/>
    <property type="project" value="UniProtKB-ARBA"/>
</dbReference>
<accession>A0A8S3XTX4</accession>
<keyword evidence="8 12" id="KW-0472">Membrane</keyword>
<dbReference type="GO" id="GO:0007163">
    <property type="term" value="P:establishment or maintenance of cell polarity"/>
    <property type="evidence" value="ECO:0007669"/>
    <property type="project" value="UniProtKB-ARBA"/>
</dbReference>
<dbReference type="EMBL" id="CAJQZP010001376">
    <property type="protein sequence ID" value="CAG5042617.1"/>
    <property type="molecule type" value="Genomic_DNA"/>
</dbReference>
<dbReference type="GO" id="GO:0016342">
    <property type="term" value="C:catenin complex"/>
    <property type="evidence" value="ECO:0007669"/>
    <property type="project" value="TreeGrafter"/>
</dbReference>
<dbReference type="GO" id="GO:0048731">
    <property type="term" value="P:system development"/>
    <property type="evidence" value="ECO:0007669"/>
    <property type="project" value="UniProtKB-ARBA"/>
</dbReference>
<comment type="subcellular location">
    <subcellularLocation>
        <location evidence="1">Cell membrane</location>
        <topology evidence="1">Single-pass type I membrane protein</topology>
    </subcellularLocation>
</comment>
<reference evidence="14" key="1">
    <citation type="submission" date="2021-04" db="EMBL/GenBank/DDBJ databases">
        <authorList>
            <person name="Tunstrom K."/>
        </authorList>
    </citation>
    <scope>NUCLEOTIDE SEQUENCE</scope>
</reference>
<dbReference type="FunFam" id="2.60.40.60:FF:000266">
    <property type="entry name" value="Cadherin 23"/>
    <property type="match status" value="1"/>
</dbReference>
<dbReference type="GO" id="GO:0001736">
    <property type="term" value="P:establishment of planar polarity"/>
    <property type="evidence" value="ECO:0007669"/>
    <property type="project" value="UniProtKB-ARBA"/>
</dbReference>
<feature type="transmembrane region" description="Helical" evidence="12">
    <location>
        <begin position="436"/>
        <end position="458"/>
    </location>
</feature>
<protein>
    <submittedName>
        <fullName evidence="14">(apollo) hypothetical protein</fullName>
    </submittedName>
</protein>
<dbReference type="GO" id="GO:0016477">
    <property type="term" value="P:cell migration"/>
    <property type="evidence" value="ECO:0007669"/>
    <property type="project" value="TreeGrafter"/>
</dbReference>
<gene>
    <name evidence="14" type="ORF">PAPOLLO_LOCUS22468</name>
</gene>
<dbReference type="OrthoDB" id="6491773at2759"/>
<dbReference type="FunFam" id="2.60.40.60:FF:000039">
    <property type="entry name" value="FAT atypical cadherin 3"/>
    <property type="match status" value="1"/>
</dbReference>
<evidence type="ECO:0000256" key="3">
    <source>
        <dbReference type="ARBA" id="ARBA00022692"/>
    </source>
</evidence>
<evidence type="ECO:0000256" key="4">
    <source>
        <dbReference type="ARBA" id="ARBA00022737"/>
    </source>
</evidence>
<evidence type="ECO:0000256" key="9">
    <source>
        <dbReference type="ARBA" id="ARBA00023157"/>
    </source>
</evidence>
<dbReference type="PROSITE" id="PS50268">
    <property type="entry name" value="CADHERIN_2"/>
    <property type="match status" value="2"/>
</dbReference>
<evidence type="ECO:0000313" key="15">
    <source>
        <dbReference type="Proteomes" id="UP000691718"/>
    </source>
</evidence>
<keyword evidence="2" id="KW-0245">EGF-like domain</keyword>
<dbReference type="PANTHER" id="PTHR24027">
    <property type="entry name" value="CADHERIN-23"/>
    <property type="match status" value="1"/>
</dbReference>
<dbReference type="Proteomes" id="UP000691718">
    <property type="component" value="Unassembled WGS sequence"/>
</dbReference>
<keyword evidence="10" id="KW-0325">Glycoprotein</keyword>
<keyword evidence="6" id="KW-0130">Cell adhesion</keyword>
<evidence type="ECO:0000256" key="7">
    <source>
        <dbReference type="ARBA" id="ARBA00022989"/>
    </source>
</evidence>
<evidence type="ECO:0000256" key="8">
    <source>
        <dbReference type="ARBA" id="ARBA00023136"/>
    </source>
</evidence>
<keyword evidence="4" id="KW-0677">Repeat</keyword>
<feature type="domain" description="Cadherin" evidence="13">
    <location>
        <begin position="2"/>
        <end position="98"/>
    </location>
</feature>
<dbReference type="Pfam" id="PF00028">
    <property type="entry name" value="Cadherin"/>
    <property type="match status" value="2"/>
</dbReference>
<dbReference type="GO" id="GO:0005509">
    <property type="term" value="F:calcium ion binding"/>
    <property type="evidence" value="ECO:0007669"/>
    <property type="project" value="UniProtKB-UniRule"/>
</dbReference>
<sequence>MNATIGTVVFQVVASDPDDPTQPSGQLLYSIQETNADAKAFAIDPQTGIITTRQSLDRERKGAYTLVVCATDRGSPSQQATRIVTVSVDDVDDHKPHFARTLDDPPILMTTKEEVPIGTVIGKLEAVDEDIGENAAIDYAITAGNDFALVKLERTNDSKALIIAAARLDRESVSRLLLTIKCFKYDTTPKLNKSYNRLDPSEIQVLVKILDIDDHLPDFGSQNLTVGIRLNVPVDTVVATVRAVDKDPDALSIDYRIVNMSFESPIKSKSLLLLNNLTDVMVLDNVTGDLKIMKNLLHYADGIFRLVIRANNSQGADRYSDLMVEVVVVRERDLLRLALGGRARVGELRARLAALLQDHRLRLQLHDAPHSAFYDTAGPCFQFRKMDTGEALTPKAMKATIRKLGTEFQQILEEFEVRNITGCGATRAKHTPAQHALLGLAGALPLAALVATLVLCCMHSSAKRRGRSAGRVSAPPSRLYAEPLYST</sequence>
<comment type="caution">
    <text evidence="14">The sequence shown here is derived from an EMBL/GenBank/DDBJ whole genome shotgun (WGS) entry which is preliminary data.</text>
</comment>
<dbReference type="InterPro" id="IPR002126">
    <property type="entry name" value="Cadherin-like_dom"/>
</dbReference>
<evidence type="ECO:0000256" key="6">
    <source>
        <dbReference type="ARBA" id="ARBA00022889"/>
    </source>
</evidence>
<name>A0A8S3XTX4_PARAO</name>
<dbReference type="InterPro" id="IPR039808">
    <property type="entry name" value="Cadherin"/>
</dbReference>
<evidence type="ECO:0000256" key="11">
    <source>
        <dbReference type="PROSITE-ProRule" id="PRU00043"/>
    </source>
</evidence>
<keyword evidence="3 12" id="KW-0812">Transmembrane</keyword>
<dbReference type="CDD" id="cd11304">
    <property type="entry name" value="Cadherin_repeat"/>
    <property type="match status" value="3"/>
</dbReference>
<evidence type="ECO:0000313" key="14">
    <source>
        <dbReference type="EMBL" id="CAG5042617.1"/>
    </source>
</evidence>
<dbReference type="GO" id="GO:0007156">
    <property type="term" value="P:homophilic cell adhesion via plasma membrane adhesion molecules"/>
    <property type="evidence" value="ECO:0007669"/>
    <property type="project" value="InterPro"/>
</dbReference>
<dbReference type="GO" id="GO:0008013">
    <property type="term" value="F:beta-catenin binding"/>
    <property type="evidence" value="ECO:0007669"/>
    <property type="project" value="TreeGrafter"/>
</dbReference>
<keyword evidence="5 11" id="KW-0106">Calcium</keyword>